<dbReference type="Proteomes" id="UP000494163">
    <property type="component" value="Chromosome 3L"/>
</dbReference>
<dbReference type="CDD" id="cd03784">
    <property type="entry name" value="GT1_Gtf-like"/>
    <property type="match status" value="1"/>
</dbReference>
<sequence length="517" mass="58661">MKQLQLSLGIVCVLLGGGAWGANILALMGMTNSVLLHELAERGHNLTILSVNLPRSTDKVPANVSYIYLERAYDFYKEQDDTTINDLIGINSYETIKQLYDFGLKTAKYITKSRGLKQLLDYPADFKFDLIINDYTLGPYLLGFAHKFKYPPIMGMTAFHNAPITLDFISNHYFPALVPYYSTLYSPQMSFWQRLDNTLIFAADTIYRRLYYHPELDAIMRPFFAADMPPLAELAKLTKVALINTHPATDYVEALPPNVVEVGGMQCRQGKPLPADLEQFMLAGKRGAIFFSLGTNMLPQNVDESTKLAIVEAFRQLPEYNFIWKFDAAYLQQVQMPANVLVRDFLPQTDILAHKSLILFVTHCGGLSTQEATWFGVPVVGLPLFLDQHRNMLQTFNAGAGVKLDYMTLSTSSLVAAIKQVATNKRYAKAMKLRSQRFRDNPLPPLELAVWWVEYLLRQPNPAQLHSVAKDLNYFQAHSLDVLALLVALLLLLLYLLHSLCCNRRRTSARARRYKRD</sequence>
<evidence type="ECO:0000256" key="4">
    <source>
        <dbReference type="SAM" id="Phobius"/>
    </source>
</evidence>
<evidence type="ECO:0000256" key="2">
    <source>
        <dbReference type="ARBA" id="ARBA00022676"/>
    </source>
</evidence>
<keyword evidence="6" id="KW-1185">Reference proteome</keyword>
<keyword evidence="4" id="KW-1133">Transmembrane helix</keyword>
<proteinExistence type="inferred from homology"/>
<protein>
    <submittedName>
        <fullName evidence="5">Maker639</fullName>
    </submittedName>
</protein>
<organism evidence="5 6">
    <name type="scientific">Drosophila busckii</name>
    <name type="common">Fruit fly</name>
    <dbReference type="NCBI Taxonomy" id="30019"/>
    <lineage>
        <taxon>Eukaryota</taxon>
        <taxon>Metazoa</taxon>
        <taxon>Ecdysozoa</taxon>
        <taxon>Arthropoda</taxon>
        <taxon>Hexapoda</taxon>
        <taxon>Insecta</taxon>
        <taxon>Pterygota</taxon>
        <taxon>Neoptera</taxon>
        <taxon>Endopterygota</taxon>
        <taxon>Diptera</taxon>
        <taxon>Brachycera</taxon>
        <taxon>Muscomorpha</taxon>
        <taxon>Ephydroidea</taxon>
        <taxon>Drosophilidae</taxon>
        <taxon>Drosophila</taxon>
    </lineage>
</organism>
<dbReference type="AlphaFoldDB" id="A0A0M5JAR1"/>
<dbReference type="STRING" id="30019.A0A0M5JAR1"/>
<dbReference type="InterPro" id="IPR002213">
    <property type="entry name" value="UDP_glucos_trans"/>
</dbReference>
<keyword evidence="2" id="KW-0328">Glycosyltransferase</keyword>
<dbReference type="OrthoDB" id="5835829at2759"/>
<dbReference type="Gene3D" id="3.40.50.2000">
    <property type="entry name" value="Glycogen Phosphorylase B"/>
    <property type="match status" value="1"/>
</dbReference>
<name>A0A0M5JAR1_DROBS</name>
<evidence type="ECO:0000256" key="1">
    <source>
        <dbReference type="ARBA" id="ARBA00009995"/>
    </source>
</evidence>
<dbReference type="EMBL" id="CP012525">
    <property type="protein sequence ID" value="ALC43044.1"/>
    <property type="molecule type" value="Genomic_DNA"/>
</dbReference>
<dbReference type="FunFam" id="3.40.50.2000:FF:000021">
    <property type="entry name" value="UDP-glucuronosyltransferase"/>
    <property type="match status" value="1"/>
</dbReference>
<evidence type="ECO:0000313" key="6">
    <source>
        <dbReference type="Proteomes" id="UP000494163"/>
    </source>
</evidence>
<comment type="similarity">
    <text evidence="1">Belongs to the UDP-glycosyltransferase family.</text>
</comment>
<dbReference type="SUPFAM" id="SSF53756">
    <property type="entry name" value="UDP-Glycosyltransferase/glycogen phosphorylase"/>
    <property type="match status" value="1"/>
</dbReference>
<dbReference type="PANTHER" id="PTHR48043:SF159">
    <property type="entry name" value="EG:EG0003.4 PROTEIN-RELATED"/>
    <property type="match status" value="1"/>
</dbReference>
<dbReference type="OMA" id="RQLPDYH"/>
<gene>
    <name evidence="5" type="ORF">Dbus_chr3Lg210</name>
</gene>
<dbReference type="PANTHER" id="PTHR48043">
    <property type="entry name" value="EG:EG0003.4 PROTEIN-RELATED"/>
    <property type="match status" value="1"/>
</dbReference>
<reference evidence="5 6" key="1">
    <citation type="submission" date="2015-08" db="EMBL/GenBank/DDBJ databases">
        <title>Ancestral chromatin configuration constrains chromatin evolution on differentiating sex chromosomes in Drosophila.</title>
        <authorList>
            <person name="Zhou Q."/>
            <person name="Bachtrog D."/>
        </authorList>
    </citation>
    <scope>NUCLEOTIDE SEQUENCE [LARGE SCALE GENOMIC DNA]</scope>
    <source>
        <tissue evidence="5">Whole larvae</tissue>
    </source>
</reference>
<evidence type="ECO:0000256" key="3">
    <source>
        <dbReference type="ARBA" id="ARBA00022679"/>
    </source>
</evidence>
<feature type="transmembrane region" description="Helical" evidence="4">
    <location>
        <begin position="482"/>
        <end position="503"/>
    </location>
</feature>
<evidence type="ECO:0000313" key="5">
    <source>
        <dbReference type="EMBL" id="ALC43044.1"/>
    </source>
</evidence>
<keyword evidence="4" id="KW-0812">Transmembrane</keyword>
<keyword evidence="3" id="KW-0808">Transferase</keyword>
<keyword evidence="4" id="KW-0472">Membrane</keyword>
<dbReference type="InterPro" id="IPR050271">
    <property type="entry name" value="UDP-glycosyltransferase"/>
</dbReference>
<dbReference type="GO" id="GO:0008194">
    <property type="term" value="F:UDP-glycosyltransferase activity"/>
    <property type="evidence" value="ECO:0007669"/>
    <property type="project" value="InterPro"/>
</dbReference>
<dbReference type="Pfam" id="PF00201">
    <property type="entry name" value="UDPGT"/>
    <property type="match status" value="1"/>
</dbReference>
<accession>A0A0M5JAR1</accession>